<keyword evidence="2" id="KW-1185">Reference proteome</keyword>
<dbReference type="AlphaFoldDB" id="A0AA38C8V1"/>
<accession>A0AA38C8V1</accession>
<organism evidence="1 2">
    <name type="scientific">Taxus chinensis</name>
    <name type="common">Chinese yew</name>
    <name type="synonym">Taxus wallichiana var. chinensis</name>
    <dbReference type="NCBI Taxonomy" id="29808"/>
    <lineage>
        <taxon>Eukaryota</taxon>
        <taxon>Viridiplantae</taxon>
        <taxon>Streptophyta</taxon>
        <taxon>Embryophyta</taxon>
        <taxon>Tracheophyta</taxon>
        <taxon>Spermatophyta</taxon>
        <taxon>Pinopsida</taxon>
        <taxon>Pinidae</taxon>
        <taxon>Conifers II</taxon>
        <taxon>Cupressales</taxon>
        <taxon>Taxaceae</taxon>
        <taxon>Taxus</taxon>
    </lineage>
</organism>
<name>A0AA38C8V1_TAXCH</name>
<evidence type="ECO:0000313" key="2">
    <source>
        <dbReference type="Proteomes" id="UP000824469"/>
    </source>
</evidence>
<dbReference type="Proteomes" id="UP000824469">
    <property type="component" value="Unassembled WGS sequence"/>
</dbReference>
<comment type="caution">
    <text evidence="1">The sequence shown here is derived from an EMBL/GenBank/DDBJ whole genome shotgun (WGS) entry which is preliminary data.</text>
</comment>
<dbReference type="EMBL" id="JAHRHJ020002841">
    <property type="protein sequence ID" value="KAH9292582.1"/>
    <property type="molecule type" value="Genomic_DNA"/>
</dbReference>
<protein>
    <submittedName>
        <fullName evidence="1">Uncharacterized protein</fullName>
    </submittedName>
</protein>
<proteinExistence type="predicted"/>
<evidence type="ECO:0000313" key="1">
    <source>
        <dbReference type="EMBL" id="KAH9292582.1"/>
    </source>
</evidence>
<reference evidence="1 2" key="1">
    <citation type="journal article" date="2021" name="Nat. Plants">
        <title>The Taxus genome provides insights into paclitaxel biosynthesis.</title>
        <authorList>
            <person name="Xiong X."/>
            <person name="Gou J."/>
            <person name="Liao Q."/>
            <person name="Li Y."/>
            <person name="Zhou Q."/>
            <person name="Bi G."/>
            <person name="Li C."/>
            <person name="Du R."/>
            <person name="Wang X."/>
            <person name="Sun T."/>
            <person name="Guo L."/>
            <person name="Liang H."/>
            <person name="Lu P."/>
            <person name="Wu Y."/>
            <person name="Zhang Z."/>
            <person name="Ro D.K."/>
            <person name="Shang Y."/>
            <person name="Huang S."/>
            <person name="Yan J."/>
        </authorList>
    </citation>
    <scope>NUCLEOTIDE SEQUENCE [LARGE SCALE GENOMIC DNA]</scope>
    <source>
        <strain evidence="1">Ta-2019</strain>
    </source>
</reference>
<gene>
    <name evidence="1" type="ORF">KI387_042227</name>
</gene>
<feature type="non-terminal residue" evidence="1">
    <location>
        <position position="1"/>
    </location>
</feature>
<sequence length="178" mass="20776">DWKSLLSVEYAKNKFSHDAFEGKMSDEKYKVISKRDMICNISMENIIFRSHFIILADWHKKATIMKVHFQNFKALWVTIEVLSVMVTSIGSDMHIFRPRLINSRRLGAAVDGQPGNQLWVFQTPHLRQLKDLLQQGNLSGSLILRHTCLLLPYLCDYRERMENSMECISEYHRASPFA</sequence>